<evidence type="ECO:0000259" key="7">
    <source>
        <dbReference type="SMART" id="SM00822"/>
    </source>
</evidence>
<keyword evidence="8" id="KW-0614">Plasmid</keyword>
<dbReference type="PANTHER" id="PTHR42879">
    <property type="entry name" value="3-OXOACYL-(ACYL-CARRIER-PROTEIN) REDUCTASE"/>
    <property type="match status" value="1"/>
</dbReference>
<keyword evidence="8" id="KW-0560">Oxidoreductase</keyword>
<keyword evidence="3" id="KW-0964">Secreted</keyword>
<keyword evidence="3" id="KW-0134">Cell wall</keyword>
<evidence type="ECO:0000256" key="3">
    <source>
        <dbReference type="ARBA" id="ARBA00022512"/>
    </source>
</evidence>
<dbReference type="GO" id="GO:0004316">
    <property type="term" value="F:3-oxoacyl-[acyl-carrier-protein] reductase (NADPH) activity"/>
    <property type="evidence" value="ECO:0007669"/>
    <property type="project" value="UniProtKB-EC"/>
</dbReference>
<geneLocation type="plasmid" evidence="8 9">
    <name>pRHL1</name>
</geneLocation>
<dbReference type="Pfam" id="PF00106">
    <property type="entry name" value="adh_short"/>
    <property type="match status" value="1"/>
</dbReference>
<evidence type="ECO:0000256" key="2">
    <source>
        <dbReference type="ARBA" id="ARBA00006484"/>
    </source>
</evidence>
<dbReference type="AlphaFoldDB" id="Q0RXD5"/>
<dbReference type="KEGG" id="rha:RHA1_ro09007"/>
<proteinExistence type="inferred from homology"/>
<dbReference type="InterPro" id="IPR002347">
    <property type="entry name" value="SDR_fam"/>
</dbReference>
<evidence type="ECO:0000313" key="9">
    <source>
        <dbReference type="Proteomes" id="UP000008710"/>
    </source>
</evidence>
<feature type="domain" description="Ketoreductase" evidence="7">
    <location>
        <begin position="19"/>
        <end position="222"/>
    </location>
</feature>
<evidence type="ECO:0000256" key="1">
    <source>
        <dbReference type="ARBA" id="ARBA00004191"/>
    </source>
</evidence>
<dbReference type="SUPFAM" id="SSF51735">
    <property type="entry name" value="NAD(P)-binding Rossmann-fold domains"/>
    <property type="match status" value="1"/>
</dbReference>
<dbReference type="InterPro" id="IPR036291">
    <property type="entry name" value="NAD(P)-bd_dom_sf"/>
</dbReference>
<organism evidence="8 9">
    <name type="scientific">Rhodococcus jostii (strain RHA1)</name>
    <dbReference type="NCBI Taxonomy" id="101510"/>
    <lineage>
        <taxon>Bacteria</taxon>
        <taxon>Bacillati</taxon>
        <taxon>Actinomycetota</taxon>
        <taxon>Actinomycetes</taxon>
        <taxon>Mycobacteriales</taxon>
        <taxon>Nocardiaceae</taxon>
        <taxon>Rhodococcus</taxon>
    </lineage>
</organism>
<reference evidence="9" key="1">
    <citation type="journal article" date="2006" name="Proc. Natl. Acad. Sci. U.S.A.">
        <title>The complete genome of Rhodococcus sp. RHA1 provides insights into a catabolic powerhouse.</title>
        <authorList>
            <person name="McLeod M.P."/>
            <person name="Warren R.L."/>
            <person name="Hsiao W.W.L."/>
            <person name="Araki N."/>
            <person name="Myhre M."/>
            <person name="Fernandes C."/>
            <person name="Miyazawa D."/>
            <person name="Wong W."/>
            <person name="Lillquist A.L."/>
            <person name="Wang D."/>
            <person name="Dosanjh M."/>
            <person name="Hara H."/>
            <person name="Petrescu A."/>
            <person name="Morin R.D."/>
            <person name="Yang G."/>
            <person name="Stott J.M."/>
            <person name="Schein J.E."/>
            <person name="Shin H."/>
            <person name="Smailus D."/>
            <person name="Siddiqui A.S."/>
            <person name="Marra M.A."/>
            <person name="Jones S.J.M."/>
            <person name="Holt R."/>
            <person name="Brinkman F.S.L."/>
            <person name="Miyauchi K."/>
            <person name="Fukuda M."/>
            <person name="Davies J.E."/>
            <person name="Mohn W.W."/>
            <person name="Eltis L.D."/>
        </authorList>
    </citation>
    <scope>NUCLEOTIDE SEQUENCE [LARGE SCALE GENOMIC DNA]</scope>
    <source>
        <strain evidence="9">RHA1</strain>
    </source>
</reference>
<dbReference type="EMBL" id="CP000432">
    <property type="protein sequence ID" value="ABH00051.1"/>
    <property type="molecule type" value="Genomic_DNA"/>
</dbReference>
<name>Q0RXD5_RHOJR</name>
<comment type="subcellular location">
    <subcellularLocation>
        <location evidence="1">Secreted</location>
        <location evidence="1">Cell wall</location>
    </subcellularLocation>
</comment>
<evidence type="ECO:0000256" key="5">
    <source>
        <dbReference type="ARBA" id="ARBA00047400"/>
    </source>
</evidence>
<dbReference type="Proteomes" id="UP000008710">
    <property type="component" value="Plasmid pRHL1"/>
</dbReference>
<dbReference type="SMART" id="SM00822">
    <property type="entry name" value="PKS_KR"/>
    <property type="match status" value="1"/>
</dbReference>
<dbReference type="PRINTS" id="PR00080">
    <property type="entry name" value="SDRFAMILY"/>
</dbReference>
<evidence type="ECO:0000313" key="8">
    <source>
        <dbReference type="EMBL" id="ABH00051.1"/>
    </source>
</evidence>
<evidence type="ECO:0000256" key="6">
    <source>
        <dbReference type="RuleBase" id="RU000363"/>
    </source>
</evidence>
<dbReference type="PRINTS" id="PR00081">
    <property type="entry name" value="GDHRDH"/>
</dbReference>
<protein>
    <recommendedName>
        <fullName evidence="4">3-oxoacyl-[acyl-carrier-protein] reductase MabA</fullName>
    </recommendedName>
</protein>
<evidence type="ECO:0000256" key="4">
    <source>
        <dbReference type="ARBA" id="ARBA00040781"/>
    </source>
</evidence>
<sequence length="306" mass="32447">MVPPIRRRRSPMAHALAGKTALVTGSSRGIGRAIAQRLAAEGATVVVTARSKEPSASVRGGRSVLVRGTIEETVSLIEDAGGAAVAIAADLEDTDARDGLVDRVVEKVGGIDILVNNAGFADYSVIEQMELETFDRTVDHYLRGPFVLAKAAIPHMRKTGAGWIVNIGSSTGLSPIRPFREYNKTSGDVIYAAIKAAQHRFTQGLAAELVDDNIAVNAVGPSTAIMTPGAEALLPAGYETEPVEFLAETVLQMCRLPAAERTGLVTFSLHFPQHEGLTVMSLDGKTPLPPVQPPAWTNPHIRPSGF</sequence>
<dbReference type="PANTHER" id="PTHR42879:SF2">
    <property type="entry name" value="3-OXOACYL-[ACYL-CARRIER-PROTEIN] REDUCTASE FABG"/>
    <property type="match status" value="1"/>
</dbReference>
<gene>
    <name evidence="8" type="ordered locus">RHA1_ro09007</name>
</gene>
<dbReference type="InterPro" id="IPR057326">
    <property type="entry name" value="KR_dom"/>
</dbReference>
<dbReference type="InterPro" id="IPR050259">
    <property type="entry name" value="SDR"/>
</dbReference>
<comment type="similarity">
    <text evidence="2 6">Belongs to the short-chain dehydrogenases/reductases (SDR) family.</text>
</comment>
<accession>Q0RXD5</accession>
<comment type="catalytic activity">
    <reaction evidence="5">
        <text>a (3R)-hydroxyacyl-[ACP] + NADP(+) = a 3-oxoacyl-[ACP] + NADPH + H(+)</text>
        <dbReference type="Rhea" id="RHEA:17397"/>
        <dbReference type="Rhea" id="RHEA-COMP:9916"/>
        <dbReference type="Rhea" id="RHEA-COMP:9945"/>
        <dbReference type="ChEBI" id="CHEBI:15378"/>
        <dbReference type="ChEBI" id="CHEBI:57783"/>
        <dbReference type="ChEBI" id="CHEBI:58349"/>
        <dbReference type="ChEBI" id="CHEBI:78776"/>
        <dbReference type="ChEBI" id="CHEBI:78827"/>
        <dbReference type="EC" id="1.1.1.100"/>
    </reaction>
    <physiologicalReaction direction="right-to-left" evidence="5">
        <dbReference type="Rhea" id="RHEA:17399"/>
    </physiologicalReaction>
</comment>
<dbReference type="HOGENOM" id="CLU_010194_2_10_11"/>
<dbReference type="Gene3D" id="3.40.50.720">
    <property type="entry name" value="NAD(P)-binding Rossmann-like Domain"/>
    <property type="match status" value="1"/>
</dbReference>